<keyword evidence="3" id="KW-0862">Zinc</keyword>
<evidence type="ECO:0000256" key="3">
    <source>
        <dbReference type="ARBA" id="ARBA00022833"/>
    </source>
</evidence>
<feature type="domain" description="CENP-V/GFA" evidence="5">
    <location>
        <begin position="5"/>
        <end position="115"/>
    </location>
</feature>
<evidence type="ECO:0000259" key="5">
    <source>
        <dbReference type="PROSITE" id="PS51891"/>
    </source>
</evidence>
<keyword evidence="4" id="KW-0456">Lyase</keyword>
<evidence type="ECO:0000256" key="4">
    <source>
        <dbReference type="ARBA" id="ARBA00023239"/>
    </source>
</evidence>
<dbReference type="InterPro" id="IPR006913">
    <property type="entry name" value="CENP-V/GFA"/>
</dbReference>
<keyword evidence="2" id="KW-0479">Metal-binding</keyword>
<dbReference type="EMBL" id="KV426117">
    <property type="protein sequence ID" value="KZV87712.1"/>
    <property type="molecule type" value="Genomic_DNA"/>
</dbReference>
<dbReference type="Pfam" id="PF04828">
    <property type="entry name" value="GFA"/>
    <property type="match status" value="2"/>
</dbReference>
<dbReference type="PANTHER" id="PTHR33337:SF40">
    <property type="entry name" value="CENP-V_GFA DOMAIN-CONTAINING PROTEIN-RELATED"/>
    <property type="match status" value="1"/>
</dbReference>
<name>A0A165EUF1_EXIGL</name>
<evidence type="ECO:0000256" key="1">
    <source>
        <dbReference type="ARBA" id="ARBA00005495"/>
    </source>
</evidence>
<dbReference type="Gene3D" id="3.90.1590.10">
    <property type="entry name" value="glutathione-dependent formaldehyde- activating enzyme (gfa)"/>
    <property type="match status" value="2"/>
</dbReference>
<dbReference type="OrthoDB" id="5422068at2759"/>
<comment type="similarity">
    <text evidence="1">Belongs to the Gfa family.</text>
</comment>
<dbReference type="PANTHER" id="PTHR33337">
    <property type="entry name" value="GFA DOMAIN-CONTAINING PROTEIN"/>
    <property type="match status" value="1"/>
</dbReference>
<dbReference type="GO" id="GO:0046872">
    <property type="term" value="F:metal ion binding"/>
    <property type="evidence" value="ECO:0007669"/>
    <property type="project" value="UniProtKB-KW"/>
</dbReference>
<dbReference type="Proteomes" id="UP000077266">
    <property type="component" value="Unassembled WGS sequence"/>
</dbReference>
<evidence type="ECO:0000313" key="6">
    <source>
        <dbReference type="EMBL" id="KZV87712.1"/>
    </source>
</evidence>
<dbReference type="PROSITE" id="PS51891">
    <property type="entry name" value="CENP_V_GFA"/>
    <property type="match status" value="2"/>
</dbReference>
<feature type="domain" description="CENP-V/GFA" evidence="5">
    <location>
        <begin position="169"/>
        <end position="305"/>
    </location>
</feature>
<evidence type="ECO:0000256" key="2">
    <source>
        <dbReference type="ARBA" id="ARBA00022723"/>
    </source>
</evidence>
<keyword evidence="7" id="KW-1185">Reference proteome</keyword>
<protein>
    <recommendedName>
        <fullName evidence="5">CENP-V/GFA domain-containing protein</fullName>
    </recommendedName>
</protein>
<reference evidence="6 7" key="1">
    <citation type="journal article" date="2016" name="Mol. Biol. Evol.">
        <title>Comparative Genomics of Early-Diverging Mushroom-Forming Fungi Provides Insights into the Origins of Lignocellulose Decay Capabilities.</title>
        <authorList>
            <person name="Nagy L.G."/>
            <person name="Riley R."/>
            <person name="Tritt A."/>
            <person name="Adam C."/>
            <person name="Daum C."/>
            <person name="Floudas D."/>
            <person name="Sun H."/>
            <person name="Yadav J.S."/>
            <person name="Pangilinan J."/>
            <person name="Larsson K.H."/>
            <person name="Matsuura K."/>
            <person name="Barry K."/>
            <person name="Labutti K."/>
            <person name="Kuo R."/>
            <person name="Ohm R.A."/>
            <person name="Bhattacharya S.S."/>
            <person name="Shirouzu T."/>
            <person name="Yoshinaga Y."/>
            <person name="Martin F.M."/>
            <person name="Grigoriev I.V."/>
            <person name="Hibbett D.S."/>
        </authorList>
    </citation>
    <scope>NUCLEOTIDE SEQUENCE [LARGE SCALE GENOMIC DNA]</scope>
    <source>
        <strain evidence="6 7">HHB12029</strain>
    </source>
</reference>
<dbReference type="InterPro" id="IPR011057">
    <property type="entry name" value="Mss4-like_sf"/>
</dbReference>
<sequence>MSTTIQGGCHCGGVRYTFSIDNEKLPLSAGYCHCDDCRLTIGGFCGLCAAIPATTFVWIETFDGARVRYKASPLLVRTHCGRCGTSLTADDDDGKGLFVALFVSTIDIPPGLTYDNIVTPTYHIFLDSTWKGGIATIMDDGVPRYKSGSEDNPWTDEAQETAPACSGEITGGCHCKGIQFTVRRAPENWAEDPVLVKWIKKGNRFSAIHCFCDSCRRVSGAPFWSWAFVPYKLITFTSNITERIYRSSPTKPCERRFCGRCGCTFSYTASPGFEMWDMSVATFDPSRVEDWLSFRPAPAGEDPVDEVLGSYINGWLDSPERRPVSHAVDGEKYNPSLFKAVMRGLAHSERF</sequence>
<dbReference type="STRING" id="1314781.A0A165EUF1"/>
<gene>
    <name evidence="6" type="ORF">EXIGLDRAFT_773351</name>
</gene>
<accession>A0A165EUF1</accession>
<dbReference type="InParanoid" id="A0A165EUF1"/>
<proteinExistence type="inferred from homology"/>
<dbReference type="GO" id="GO:0016846">
    <property type="term" value="F:carbon-sulfur lyase activity"/>
    <property type="evidence" value="ECO:0007669"/>
    <property type="project" value="InterPro"/>
</dbReference>
<dbReference type="SUPFAM" id="SSF51316">
    <property type="entry name" value="Mss4-like"/>
    <property type="match status" value="2"/>
</dbReference>
<evidence type="ECO:0000313" key="7">
    <source>
        <dbReference type="Proteomes" id="UP000077266"/>
    </source>
</evidence>
<organism evidence="6 7">
    <name type="scientific">Exidia glandulosa HHB12029</name>
    <dbReference type="NCBI Taxonomy" id="1314781"/>
    <lineage>
        <taxon>Eukaryota</taxon>
        <taxon>Fungi</taxon>
        <taxon>Dikarya</taxon>
        <taxon>Basidiomycota</taxon>
        <taxon>Agaricomycotina</taxon>
        <taxon>Agaricomycetes</taxon>
        <taxon>Auriculariales</taxon>
        <taxon>Exidiaceae</taxon>
        <taxon>Exidia</taxon>
    </lineage>
</organism>
<dbReference type="AlphaFoldDB" id="A0A165EUF1"/>